<evidence type="ECO:0000313" key="3">
    <source>
        <dbReference type="EMBL" id="MCT2398535.1"/>
    </source>
</evidence>
<evidence type="ECO:0000259" key="2">
    <source>
        <dbReference type="Pfam" id="PF23666"/>
    </source>
</evidence>
<protein>
    <submittedName>
        <fullName evidence="3">Phage tail protein</fullName>
    </submittedName>
</protein>
<feature type="domain" description="Rcc01698-like C-terminal" evidence="2">
    <location>
        <begin position="837"/>
        <end position="937"/>
    </location>
</feature>
<evidence type="ECO:0000313" key="4">
    <source>
        <dbReference type="Proteomes" id="UP001165583"/>
    </source>
</evidence>
<dbReference type="RefSeq" id="WP_260043716.1">
    <property type="nucleotide sequence ID" value="NZ_JANZXA010000001.1"/>
</dbReference>
<gene>
    <name evidence="3" type="ORF">NZK81_03135</name>
</gene>
<dbReference type="InterPro" id="IPR056490">
    <property type="entry name" value="Rcc01698_C"/>
</dbReference>
<keyword evidence="4" id="KW-1185">Reference proteome</keyword>
<dbReference type="Pfam" id="PF13550">
    <property type="entry name" value="Phage-tail_3"/>
    <property type="match status" value="1"/>
</dbReference>
<comment type="caution">
    <text evidence="3">The sequence shown here is derived from an EMBL/GenBank/DDBJ whole genome shotgun (WGS) entry which is preliminary data.</text>
</comment>
<dbReference type="Pfam" id="PF23666">
    <property type="entry name" value="Rcc01698_C"/>
    <property type="match status" value="1"/>
</dbReference>
<sequence>MPIEKIVLTVALAAANYGLQASQRIKGPRLQDTQFTGGDPGAPRWRFWGTWRHTCTAIYGEELFGVEREAKTKGGKVNNTTYFGSWDVDVACHEISAVTRMWFDTHLVYDVTGAGPVTPFEIGYSEVTGKNGSTSFRTVSLPDHMRIYLGGEDQEPDPDMEAAIDAQFGEGSTPAYRGTAHISFRDVPLEKFGNRIPQVTVEAIRDPGATYPKQTEATGISVNYAVSFSQDGSRLLLAGNGQYEVWDTVTRIRMISGPMPELPATGSLAPASNGGWYMLYAAGGNFWVYRIAADGLGVVQLLTSSDIAVGQSAIKSCIDGAGATHWMTIPYTVLLTFFFDGAELTTMDLCGIAFSPQDLFSDDYGDVWIVGAPLGTTTLCYFYRIVNNGQRGGPDLIEVMLPSEYGNPHVVQAWHYKDAAHDHFVLGWSDAKLHAIDMDNGSVLFSSVGGLPVPYTTGAGGNTVWVNGGSSVSEYSLADFSQIRIYETNSSDDPWGVIDHSYGIPYDSSTHALLALDGGFNFTWLSLDRVAPGATTLRTIVEDICTQAGIDSAQVDATGLTQEITGFGVTTGTGKDWLEPLLTLYDVDCRPNGFALEFVQRGGSAGETIAADDFARPGDASEPFSRTAGSGGTDLPRTVVLKFADATADQQPNSALSGPVERADGTREQVIDMSNLALTPDEARQLVARYHRRLYFEGRPAALALPASRLTLQPAARHPIAFDTVTRDARLHSMVLGADGRIDTEWRDDDPSIALLDGASGASLDGHRPQEIVVPAFAKGFVLDIPLIRDADSSASPVVYAAAAPYAEGAFTGATIWRAVSGEYTDELAAIAASAAATWGVTTDALGDVASPWVWDRGNTVNVRLQSGTLSGTTGAAIDANPAQNLAALIAVDGTVELLNFTTATLEGDGSYTLSGFKRGRRGTEWATGIHATGDVFLLLGTVAVAKPLDLSLVSTSQSFKAAANGRSLSSAFEIPMDPFNGASLMPRAPVHLHQLKLENGDIAMEGTRRTRVGGLRPLARSRPLSENSEEYEIEILDGATVVRTVTALSSPSYTYAEADQITDFGGAQSSVAWRMYQISDAVGRGFAAAA</sequence>
<dbReference type="Proteomes" id="UP001165583">
    <property type="component" value="Unassembled WGS sequence"/>
</dbReference>
<name>A0ABT2I163_9SPHN</name>
<organism evidence="3 4">
    <name type="scientific">Novosphingobium mangrovi</name>
    <name type="common">ex Huang et al. 2023</name>
    <dbReference type="NCBI Taxonomy" id="2976432"/>
    <lineage>
        <taxon>Bacteria</taxon>
        <taxon>Pseudomonadati</taxon>
        <taxon>Pseudomonadota</taxon>
        <taxon>Alphaproteobacteria</taxon>
        <taxon>Sphingomonadales</taxon>
        <taxon>Sphingomonadaceae</taxon>
        <taxon>Novosphingobium</taxon>
    </lineage>
</organism>
<dbReference type="InterPro" id="IPR032876">
    <property type="entry name" value="J_dom"/>
</dbReference>
<evidence type="ECO:0000259" key="1">
    <source>
        <dbReference type="Pfam" id="PF13550"/>
    </source>
</evidence>
<dbReference type="SUPFAM" id="SSF63825">
    <property type="entry name" value="YWTD domain"/>
    <property type="match status" value="1"/>
</dbReference>
<dbReference type="EMBL" id="JANZXA010000001">
    <property type="protein sequence ID" value="MCT2398535.1"/>
    <property type="molecule type" value="Genomic_DNA"/>
</dbReference>
<feature type="domain" description="Tip attachment protein J" evidence="1">
    <location>
        <begin position="573"/>
        <end position="715"/>
    </location>
</feature>
<proteinExistence type="predicted"/>
<accession>A0ABT2I163</accession>
<reference evidence="3" key="1">
    <citation type="submission" date="2022-09" db="EMBL/GenBank/DDBJ databases">
        <title>Novosphingobium sp. Nov., a polycyclic aromatic hydrocarbon-degrading bacterium isolated form mangrove sediments in HongKong.</title>
        <authorList>
            <person name="Hu Z."/>
        </authorList>
    </citation>
    <scope>NUCLEOTIDE SEQUENCE</scope>
    <source>
        <strain evidence="3">HK4-1</strain>
    </source>
</reference>